<protein>
    <submittedName>
        <fullName evidence="3">Uncharacterized protein</fullName>
    </submittedName>
</protein>
<evidence type="ECO:0000313" key="3">
    <source>
        <dbReference type="EMBL" id="KAG8182708.1"/>
    </source>
</evidence>
<dbReference type="AlphaFoldDB" id="A0AAV6UFV9"/>
<sequence length="186" mass="20534">MNLMPVGAKDTSELPCQHRHGTLTSPDSFQEYAIIIALGVNLPIPVVVHISVHSKSYNNRTQHAKQTVHSVRVRPENFIFFLLRHLSEVSVKKDRDPMNLQPGGAEDTTASPTITVHSTPNRPYIRFVYVLKTSSSSFCVICLTKPGPLSEVSAQKDRDLVNLRPDGAEDTGGPVSTDMDLDRLFG</sequence>
<comment type="caution">
    <text evidence="3">The sequence shown here is derived from an EMBL/GenBank/DDBJ whole genome shotgun (WGS) entry which is preliminary data.</text>
</comment>
<feature type="transmembrane region" description="Helical" evidence="2">
    <location>
        <begin position="32"/>
        <end position="52"/>
    </location>
</feature>
<feature type="region of interest" description="Disordered" evidence="1">
    <location>
        <begin position="94"/>
        <end position="115"/>
    </location>
</feature>
<accession>A0AAV6UFV9</accession>
<feature type="region of interest" description="Disordered" evidence="1">
    <location>
        <begin position="163"/>
        <end position="186"/>
    </location>
</feature>
<evidence type="ECO:0000256" key="2">
    <source>
        <dbReference type="SAM" id="Phobius"/>
    </source>
</evidence>
<proteinExistence type="predicted"/>
<dbReference type="EMBL" id="JAFNEN010000451">
    <property type="protein sequence ID" value="KAG8182708.1"/>
    <property type="molecule type" value="Genomic_DNA"/>
</dbReference>
<organism evidence="3 4">
    <name type="scientific">Oedothorax gibbosus</name>
    <dbReference type="NCBI Taxonomy" id="931172"/>
    <lineage>
        <taxon>Eukaryota</taxon>
        <taxon>Metazoa</taxon>
        <taxon>Ecdysozoa</taxon>
        <taxon>Arthropoda</taxon>
        <taxon>Chelicerata</taxon>
        <taxon>Arachnida</taxon>
        <taxon>Araneae</taxon>
        <taxon>Araneomorphae</taxon>
        <taxon>Entelegynae</taxon>
        <taxon>Araneoidea</taxon>
        <taxon>Linyphiidae</taxon>
        <taxon>Erigoninae</taxon>
        <taxon>Oedothorax</taxon>
    </lineage>
</organism>
<keyword evidence="4" id="KW-1185">Reference proteome</keyword>
<evidence type="ECO:0000313" key="4">
    <source>
        <dbReference type="Proteomes" id="UP000827092"/>
    </source>
</evidence>
<keyword evidence="2" id="KW-1133">Transmembrane helix</keyword>
<name>A0AAV6UFV9_9ARAC</name>
<evidence type="ECO:0000256" key="1">
    <source>
        <dbReference type="SAM" id="MobiDB-lite"/>
    </source>
</evidence>
<reference evidence="3 4" key="1">
    <citation type="journal article" date="2022" name="Nat. Ecol. Evol.">
        <title>A masculinizing supergene underlies an exaggerated male reproductive morph in a spider.</title>
        <authorList>
            <person name="Hendrickx F."/>
            <person name="De Corte Z."/>
            <person name="Sonet G."/>
            <person name="Van Belleghem S.M."/>
            <person name="Kostlbacher S."/>
            <person name="Vangestel C."/>
        </authorList>
    </citation>
    <scope>NUCLEOTIDE SEQUENCE [LARGE SCALE GENOMIC DNA]</scope>
    <source>
        <strain evidence="3">W744_W776</strain>
    </source>
</reference>
<dbReference type="Proteomes" id="UP000827092">
    <property type="component" value="Unassembled WGS sequence"/>
</dbReference>
<keyword evidence="2" id="KW-0812">Transmembrane</keyword>
<keyword evidence="2" id="KW-0472">Membrane</keyword>
<gene>
    <name evidence="3" type="ORF">JTE90_026162</name>
</gene>